<comment type="caution">
    <text evidence="6">The sequence shown here is derived from an EMBL/GenBank/DDBJ whole genome shotgun (WGS) entry which is preliminary data.</text>
</comment>
<keyword evidence="1" id="KW-0645">Protease</keyword>
<dbReference type="Pfam" id="PF13365">
    <property type="entry name" value="Trypsin_2"/>
    <property type="match status" value="1"/>
</dbReference>
<dbReference type="EMBL" id="RCZM01000001">
    <property type="protein sequence ID" value="TPG19158.1"/>
    <property type="molecule type" value="Genomic_DNA"/>
</dbReference>
<proteinExistence type="predicted"/>
<evidence type="ECO:0000256" key="4">
    <source>
        <dbReference type="SAM" id="Phobius"/>
    </source>
</evidence>
<dbReference type="GO" id="GO:0006508">
    <property type="term" value="P:proteolysis"/>
    <property type="evidence" value="ECO:0007669"/>
    <property type="project" value="UniProtKB-KW"/>
</dbReference>
<name>A0A502D1W6_9MICO</name>
<feature type="compositionally biased region" description="Polar residues" evidence="3">
    <location>
        <begin position="53"/>
        <end position="65"/>
    </location>
</feature>
<dbReference type="SUPFAM" id="SSF50156">
    <property type="entry name" value="PDZ domain-like"/>
    <property type="match status" value="1"/>
</dbReference>
<feature type="region of interest" description="Disordered" evidence="3">
    <location>
        <begin position="1"/>
        <end position="65"/>
    </location>
</feature>
<dbReference type="Proteomes" id="UP000317722">
    <property type="component" value="Unassembled WGS sequence"/>
</dbReference>
<dbReference type="PANTHER" id="PTHR43343">
    <property type="entry name" value="PEPTIDASE S12"/>
    <property type="match status" value="1"/>
</dbReference>
<keyword evidence="7" id="KW-1185">Reference proteome</keyword>
<keyword evidence="2" id="KW-0378">Hydrolase</keyword>
<dbReference type="InterPro" id="IPR001478">
    <property type="entry name" value="PDZ"/>
</dbReference>
<dbReference type="InterPro" id="IPR009003">
    <property type="entry name" value="Peptidase_S1_PA"/>
</dbReference>
<keyword evidence="4" id="KW-0472">Membrane</keyword>
<accession>A0A502D1W6</accession>
<dbReference type="SUPFAM" id="SSF50494">
    <property type="entry name" value="Trypsin-like serine proteases"/>
    <property type="match status" value="1"/>
</dbReference>
<evidence type="ECO:0000259" key="5">
    <source>
        <dbReference type="SMART" id="SM00228"/>
    </source>
</evidence>
<dbReference type="InterPro" id="IPR036034">
    <property type="entry name" value="PDZ_sf"/>
</dbReference>
<feature type="domain" description="PDZ" evidence="5">
    <location>
        <begin position="392"/>
        <end position="461"/>
    </location>
</feature>
<keyword evidence="4" id="KW-1133">Transmembrane helix</keyword>
<dbReference type="InterPro" id="IPR001940">
    <property type="entry name" value="Peptidase_S1C"/>
</dbReference>
<dbReference type="SMART" id="SM00228">
    <property type="entry name" value="PDZ"/>
    <property type="match status" value="1"/>
</dbReference>
<dbReference type="PANTHER" id="PTHR43343:SF3">
    <property type="entry name" value="PROTEASE DO-LIKE 8, CHLOROPLASTIC"/>
    <property type="match status" value="1"/>
</dbReference>
<dbReference type="Gene3D" id="2.30.42.10">
    <property type="match status" value="1"/>
</dbReference>
<protein>
    <submittedName>
        <fullName evidence="6">PDZ domain-containing protein</fullName>
    </submittedName>
</protein>
<gene>
    <name evidence="6" type="ORF">EAH86_01180</name>
</gene>
<evidence type="ECO:0000256" key="1">
    <source>
        <dbReference type="ARBA" id="ARBA00022670"/>
    </source>
</evidence>
<evidence type="ECO:0000313" key="6">
    <source>
        <dbReference type="EMBL" id="TPG19158.1"/>
    </source>
</evidence>
<reference evidence="6 7" key="1">
    <citation type="journal article" date="2019" name="Environ. Microbiol.">
        <title>Species interactions and distinct microbial communities in high Arctic permafrost affected cryosols are associated with the CH4 and CO2 gas fluxes.</title>
        <authorList>
            <person name="Altshuler I."/>
            <person name="Hamel J."/>
            <person name="Turney S."/>
            <person name="Magnuson E."/>
            <person name="Levesque R."/>
            <person name="Greer C."/>
            <person name="Whyte L.G."/>
        </authorList>
    </citation>
    <scope>NUCLEOTIDE SEQUENCE [LARGE SCALE GENOMIC DNA]</scope>
    <source>
        <strain evidence="6 7">S9.3A</strain>
    </source>
</reference>
<dbReference type="Gene3D" id="2.40.10.120">
    <property type="match status" value="1"/>
</dbReference>
<dbReference type="PRINTS" id="PR00834">
    <property type="entry name" value="PROTEASES2C"/>
</dbReference>
<evidence type="ECO:0000256" key="3">
    <source>
        <dbReference type="SAM" id="MobiDB-lite"/>
    </source>
</evidence>
<feature type="region of interest" description="Disordered" evidence="3">
    <location>
        <begin position="127"/>
        <end position="157"/>
    </location>
</feature>
<keyword evidence="4" id="KW-0812">Transmembrane</keyword>
<dbReference type="Pfam" id="PF13180">
    <property type="entry name" value="PDZ_2"/>
    <property type="match status" value="1"/>
</dbReference>
<dbReference type="AlphaFoldDB" id="A0A502D1W6"/>
<organism evidence="6 7">
    <name type="scientific">Pedococcus bigeumensis</name>
    <dbReference type="NCBI Taxonomy" id="433644"/>
    <lineage>
        <taxon>Bacteria</taxon>
        <taxon>Bacillati</taxon>
        <taxon>Actinomycetota</taxon>
        <taxon>Actinomycetes</taxon>
        <taxon>Micrococcales</taxon>
        <taxon>Intrasporangiaceae</taxon>
        <taxon>Pedococcus</taxon>
    </lineage>
</organism>
<feature type="compositionally biased region" description="Polar residues" evidence="3">
    <location>
        <begin position="1"/>
        <end position="11"/>
    </location>
</feature>
<feature type="compositionally biased region" description="Low complexity" evidence="3">
    <location>
        <begin position="133"/>
        <end position="157"/>
    </location>
</feature>
<evidence type="ECO:0000256" key="2">
    <source>
        <dbReference type="ARBA" id="ARBA00022801"/>
    </source>
</evidence>
<dbReference type="InterPro" id="IPR051201">
    <property type="entry name" value="Chloro_Bact_Ser_Proteases"/>
</dbReference>
<sequence length="477" mass="45954">MSKSTGLQQISRRYGVSCPQPTDEPSSYPHPVTGNPKVRHSAAPPRGRVVGPETTTHSTSKVSTMKLSRRPLPLLLGAAGIASAAAIAIGGAQLASNASAAGSAAGTSISSVTNPYADGYGTRGGRTWGAVPGSGDTGASGTAPATTDGTTTTGTTTEATASQLVGVVDIVTTVGYDQGEAAGTGMVLTSAGEVLTNNHVVDGATSIEVTVLSTGRSYSAKVVGTSPTNDVAVLQLSGATGLATVDVGESTSLQVGDAITGVGNAGNEDGTSAATGQVTALNQDITASDGTGTDSEDLTGLIMTNAAIEAGDSGGPLHDAQGQVVGIDTAAQTSGRSGQTVAGYAIPIDTALAVADQITSGVDNATIHQGVPAFLGIQTASASANGFGQQDSGLGASSSGSTGAAVDGVVSGSAAQKAGITAGSTITGVGGKAIGSSADLTAALATHDAGDRVSVTWTDASGTAHTATVTLGSGPAD</sequence>
<dbReference type="GO" id="GO:0004252">
    <property type="term" value="F:serine-type endopeptidase activity"/>
    <property type="evidence" value="ECO:0007669"/>
    <property type="project" value="InterPro"/>
</dbReference>
<evidence type="ECO:0000313" key="7">
    <source>
        <dbReference type="Proteomes" id="UP000317722"/>
    </source>
</evidence>
<dbReference type="OrthoDB" id="73775at2"/>
<feature type="transmembrane region" description="Helical" evidence="4">
    <location>
        <begin position="74"/>
        <end position="95"/>
    </location>
</feature>